<dbReference type="Proteomes" id="UP001066276">
    <property type="component" value="Chromosome 4_2"/>
</dbReference>
<evidence type="ECO:0000256" key="1">
    <source>
        <dbReference type="SAM" id="MobiDB-lite"/>
    </source>
</evidence>
<evidence type="ECO:0000313" key="3">
    <source>
        <dbReference type="Proteomes" id="UP001066276"/>
    </source>
</evidence>
<accession>A0AAV7SNC8</accession>
<evidence type="ECO:0000313" key="2">
    <source>
        <dbReference type="EMBL" id="KAJ1165610.1"/>
    </source>
</evidence>
<dbReference type="EMBL" id="JANPWB010000008">
    <property type="protein sequence ID" value="KAJ1165610.1"/>
    <property type="molecule type" value="Genomic_DNA"/>
</dbReference>
<feature type="region of interest" description="Disordered" evidence="1">
    <location>
        <begin position="1"/>
        <end position="56"/>
    </location>
</feature>
<name>A0AAV7SNC8_PLEWA</name>
<sequence>MRAAPGALLHGSHSEPEGAPPRGKPSELPGPPPGPPLPRPNRILQHRPARPRPTPLTCAPAAVRGCEHAATATATPAEALRAGRLGARASSRTRSMWPACFSSAKASRTFASSAITGPRLRRLHNRWSITIRGSMAKVCVGIRKKRVEILCSKDLQKAQSIGK</sequence>
<proteinExistence type="predicted"/>
<gene>
    <name evidence="2" type="ORF">NDU88_006031</name>
</gene>
<protein>
    <submittedName>
        <fullName evidence="2">Uncharacterized protein</fullName>
    </submittedName>
</protein>
<keyword evidence="3" id="KW-1185">Reference proteome</keyword>
<organism evidence="2 3">
    <name type="scientific">Pleurodeles waltl</name>
    <name type="common">Iberian ribbed newt</name>
    <dbReference type="NCBI Taxonomy" id="8319"/>
    <lineage>
        <taxon>Eukaryota</taxon>
        <taxon>Metazoa</taxon>
        <taxon>Chordata</taxon>
        <taxon>Craniata</taxon>
        <taxon>Vertebrata</taxon>
        <taxon>Euteleostomi</taxon>
        <taxon>Amphibia</taxon>
        <taxon>Batrachia</taxon>
        <taxon>Caudata</taxon>
        <taxon>Salamandroidea</taxon>
        <taxon>Salamandridae</taxon>
        <taxon>Pleurodelinae</taxon>
        <taxon>Pleurodeles</taxon>
    </lineage>
</organism>
<dbReference type="AlphaFoldDB" id="A0AAV7SNC8"/>
<feature type="compositionally biased region" description="Pro residues" evidence="1">
    <location>
        <begin position="18"/>
        <end position="39"/>
    </location>
</feature>
<reference evidence="2" key="1">
    <citation type="journal article" date="2022" name="bioRxiv">
        <title>Sequencing and chromosome-scale assembly of the giantPleurodeles waltlgenome.</title>
        <authorList>
            <person name="Brown T."/>
            <person name="Elewa A."/>
            <person name="Iarovenko S."/>
            <person name="Subramanian E."/>
            <person name="Araus A.J."/>
            <person name="Petzold A."/>
            <person name="Susuki M."/>
            <person name="Suzuki K.-i.T."/>
            <person name="Hayashi T."/>
            <person name="Toyoda A."/>
            <person name="Oliveira C."/>
            <person name="Osipova E."/>
            <person name="Leigh N.D."/>
            <person name="Simon A."/>
            <person name="Yun M.H."/>
        </authorList>
    </citation>
    <scope>NUCLEOTIDE SEQUENCE</scope>
    <source>
        <strain evidence="2">20211129_DDA</strain>
        <tissue evidence="2">Liver</tissue>
    </source>
</reference>
<comment type="caution">
    <text evidence="2">The sequence shown here is derived from an EMBL/GenBank/DDBJ whole genome shotgun (WGS) entry which is preliminary data.</text>
</comment>